<dbReference type="InterPro" id="IPR029787">
    <property type="entry name" value="Nucleotide_cyclase"/>
</dbReference>
<feature type="domain" description="GGDEF" evidence="2">
    <location>
        <begin position="14"/>
        <end position="148"/>
    </location>
</feature>
<name>A0A4R3LZA9_9HYPH</name>
<dbReference type="InterPro" id="IPR035919">
    <property type="entry name" value="EAL_sf"/>
</dbReference>
<dbReference type="Pfam" id="PF00563">
    <property type="entry name" value="EAL"/>
    <property type="match status" value="1"/>
</dbReference>
<dbReference type="SMART" id="SM00052">
    <property type="entry name" value="EAL"/>
    <property type="match status" value="1"/>
</dbReference>
<proteinExistence type="predicted"/>
<dbReference type="Pfam" id="PF00990">
    <property type="entry name" value="GGDEF"/>
    <property type="match status" value="1"/>
</dbReference>
<evidence type="ECO:0000313" key="3">
    <source>
        <dbReference type="EMBL" id="TCT06022.1"/>
    </source>
</evidence>
<evidence type="ECO:0000259" key="2">
    <source>
        <dbReference type="PROSITE" id="PS50887"/>
    </source>
</evidence>
<feature type="domain" description="EAL" evidence="1">
    <location>
        <begin position="159"/>
        <end position="407"/>
    </location>
</feature>
<dbReference type="Proteomes" id="UP000294664">
    <property type="component" value="Unassembled WGS sequence"/>
</dbReference>
<dbReference type="EMBL" id="SMAI01000003">
    <property type="protein sequence ID" value="TCT06022.1"/>
    <property type="molecule type" value="Genomic_DNA"/>
</dbReference>
<sequence>MARIAGRLRARQAGDWCVLLVGIDHLGRMNDAFGFEVVDQVVEAVAVLLRRHIGADDLIARFSGSKFAILSTGCTGAEAARQRGEAICASIRAARVETSAGRMPVSVTVGGIAAPEIPAKLSGLISGLGEALDIAKRRARGSVHLYQRDRARERQRRANQKTAEEIVRAIWDGRIGLALQPVVETGTRQIGFHEALVRMAPMPNGARRHAGQIVDSAERLGLMGVLDRHILGLATKALRRDAALTLSVNVSPSSIADFDWLRQFGREVGPDIGPRLILELTESVVLHDLSAVRTFVTEARATGARVAIDDFGAGATSFRNLRGLGVDMVKIDGSFIINMMRSSDDRAFVRALIELARQLGLKTVAEWVRSERTAKALQEAGCDYIQGALTGLALPYAGPCGGAVQPEG</sequence>
<evidence type="ECO:0000313" key="4">
    <source>
        <dbReference type="Proteomes" id="UP000294664"/>
    </source>
</evidence>
<dbReference type="SUPFAM" id="SSF141868">
    <property type="entry name" value="EAL domain-like"/>
    <property type="match status" value="1"/>
</dbReference>
<dbReference type="PROSITE" id="PS50883">
    <property type="entry name" value="EAL"/>
    <property type="match status" value="1"/>
</dbReference>
<dbReference type="InterPro" id="IPR000160">
    <property type="entry name" value="GGDEF_dom"/>
</dbReference>
<evidence type="ECO:0000259" key="1">
    <source>
        <dbReference type="PROSITE" id="PS50883"/>
    </source>
</evidence>
<dbReference type="InterPro" id="IPR043128">
    <property type="entry name" value="Rev_trsase/Diguanyl_cyclase"/>
</dbReference>
<dbReference type="Gene3D" id="3.20.20.450">
    <property type="entry name" value="EAL domain"/>
    <property type="match status" value="1"/>
</dbReference>
<dbReference type="SMART" id="SM00267">
    <property type="entry name" value="GGDEF"/>
    <property type="match status" value="1"/>
</dbReference>
<dbReference type="NCBIfam" id="TIGR00254">
    <property type="entry name" value="GGDEF"/>
    <property type="match status" value="1"/>
</dbReference>
<reference evidence="3 4" key="1">
    <citation type="submission" date="2019-03" db="EMBL/GenBank/DDBJ databases">
        <title>Genomic Encyclopedia of Type Strains, Phase IV (KMG-IV): sequencing the most valuable type-strain genomes for metagenomic binning, comparative biology and taxonomic classification.</title>
        <authorList>
            <person name="Goeker M."/>
        </authorList>
    </citation>
    <scope>NUCLEOTIDE SEQUENCE [LARGE SCALE GENOMIC DNA]</scope>
    <source>
        <strain evidence="3 4">DSM 9035</strain>
    </source>
</reference>
<dbReference type="Gene3D" id="3.30.70.270">
    <property type="match status" value="1"/>
</dbReference>
<dbReference type="SUPFAM" id="SSF55073">
    <property type="entry name" value="Nucleotide cyclase"/>
    <property type="match status" value="1"/>
</dbReference>
<dbReference type="CDD" id="cd01948">
    <property type="entry name" value="EAL"/>
    <property type="match status" value="1"/>
</dbReference>
<dbReference type="CDD" id="cd01949">
    <property type="entry name" value="GGDEF"/>
    <property type="match status" value="1"/>
</dbReference>
<protein>
    <submittedName>
        <fullName evidence="3">Diguanylate cyclase (GGDEF)-like protein</fullName>
    </submittedName>
</protein>
<dbReference type="PANTHER" id="PTHR33121">
    <property type="entry name" value="CYCLIC DI-GMP PHOSPHODIESTERASE PDEF"/>
    <property type="match status" value="1"/>
</dbReference>
<dbReference type="AlphaFoldDB" id="A0A4R3LZA9"/>
<organism evidence="3 4">
    <name type="scientific">Aquabacter spiritensis</name>
    <dbReference type="NCBI Taxonomy" id="933073"/>
    <lineage>
        <taxon>Bacteria</taxon>
        <taxon>Pseudomonadati</taxon>
        <taxon>Pseudomonadota</taxon>
        <taxon>Alphaproteobacteria</taxon>
        <taxon>Hyphomicrobiales</taxon>
        <taxon>Xanthobacteraceae</taxon>
        <taxon>Aquabacter</taxon>
    </lineage>
</organism>
<dbReference type="PROSITE" id="PS50887">
    <property type="entry name" value="GGDEF"/>
    <property type="match status" value="1"/>
</dbReference>
<gene>
    <name evidence="3" type="ORF">EDC64_103125</name>
</gene>
<keyword evidence="4" id="KW-1185">Reference proteome</keyword>
<comment type="caution">
    <text evidence="3">The sequence shown here is derived from an EMBL/GenBank/DDBJ whole genome shotgun (WGS) entry which is preliminary data.</text>
</comment>
<dbReference type="InterPro" id="IPR050706">
    <property type="entry name" value="Cyclic-di-GMP_PDE-like"/>
</dbReference>
<dbReference type="InterPro" id="IPR001633">
    <property type="entry name" value="EAL_dom"/>
</dbReference>
<dbReference type="PANTHER" id="PTHR33121:SF79">
    <property type="entry name" value="CYCLIC DI-GMP PHOSPHODIESTERASE PDED-RELATED"/>
    <property type="match status" value="1"/>
</dbReference>
<accession>A0A4R3LZA9</accession>
<dbReference type="GO" id="GO:0071111">
    <property type="term" value="F:cyclic-guanylate-specific phosphodiesterase activity"/>
    <property type="evidence" value="ECO:0007669"/>
    <property type="project" value="InterPro"/>
</dbReference>